<organism evidence="2">
    <name type="scientific">bioreactor metagenome</name>
    <dbReference type="NCBI Taxonomy" id="1076179"/>
    <lineage>
        <taxon>unclassified sequences</taxon>
        <taxon>metagenomes</taxon>
        <taxon>ecological metagenomes</taxon>
    </lineage>
</organism>
<keyword evidence="1" id="KW-0812">Transmembrane</keyword>
<reference evidence="2" key="1">
    <citation type="submission" date="2019-08" db="EMBL/GenBank/DDBJ databases">
        <authorList>
            <person name="Kucharzyk K."/>
            <person name="Murdoch R.W."/>
            <person name="Higgins S."/>
            <person name="Loffler F."/>
        </authorList>
    </citation>
    <scope>NUCLEOTIDE SEQUENCE</scope>
</reference>
<keyword evidence="1" id="KW-0472">Membrane</keyword>
<gene>
    <name evidence="2" type="ORF">SDC9_145875</name>
</gene>
<evidence type="ECO:0000313" key="2">
    <source>
        <dbReference type="EMBL" id="MPM98687.1"/>
    </source>
</evidence>
<accession>A0A645E9T8</accession>
<protein>
    <submittedName>
        <fullName evidence="2">Uncharacterized protein</fullName>
    </submittedName>
</protein>
<dbReference type="AlphaFoldDB" id="A0A645E9T8"/>
<comment type="caution">
    <text evidence="2">The sequence shown here is derived from an EMBL/GenBank/DDBJ whole genome shotgun (WGS) entry which is preliminary data.</text>
</comment>
<keyword evidence="1" id="KW-1133">Transmembrane helix</keyword>
<feature type="transmembrane region" description="Helical" evidence="1">
    <location>
        <begin position="9"/>
        <end position="29"/>
    </location>
</feature>
<feature type="transmembrane region" description="Helical" evidence="1">
    <location>
        <begin position="108"/>
        <end position="131"/>
    </location>
</feature>
<evidence type="ECO:0000256" key="1">
    <source>
        <dbReference type="SAM" id="Phobius"/>
    </source>
</evidence>
<dbReference type="EMBL" id="VSSQ01044826">
    <property type="protein sequence ID" value="MPM98687.1"/>
    <property type="molecule type" value="Genomic_DNA"/>
</dbReference>
<feature type="transmembrane region" description="Helical" evidence="1">
    <location>
        <begin position="83"/>
        <end position="102"/>
    </location>
</feature>
<name>A0A645E9T8_9ZZZZ</name>
<sequence>MKILKRKIIFHGIIALVGIALFIVNMIKLGNNKNIKWLTLSFTAISIRKLIQFIKISKNPELLKEFEIQQKEERFIWIYEKSGNFTCLVTILAEVIAMFILALLNQEIMVNIVGVIVVIQGLIYILTYYYLCRKY</sequence>
<proteinExistence type="predicted"/>